<keyword evidence="1" id="KW-0472">Membrane</keyword>
<evidence type="ECO:0000259" key="2">
    <source>
        <dbReference type="Pfam" id="PF07811"/>
    </source>
</evidence>
<keyword evidence="1" id="KW-1133">Transmembrane helix</keyword>
<keyword evidence="4" id="KW-1185">Reference proteome</keyword>
<dbReference type="AlphaFoldDB" id="A0A5D9C0Y0"/>
<feature type="transmembrane region" description="Helical" evidence="1">
    <location>
        <begin position="20"/>
        <end position="41"/>
    </location>
</feature>
<protein>
    <submittedName>
        <fullName evidence="3">Pilus assembly protein</fullName>
    </submittedName>
</protein>
<sequence>MIAWFARLRREERGVATIEFGLISVLFFTVISGALDIGIWYQHRLRLDSAVEQGGVAAFNQRSSVDANAIGTFVAAASQLSTAPTVTVTCNGAACVNSGRTSKCVGGTSGDPTFTNPIASLCLDGSLPGYYMVIKAVATSSSVVVPIAKLGGAMTQTSRSIVRLQ</sequence>
<feature type="domain" description="TadE-like" evidence="2">
    <location>
        <begin position="14"/>
        <end position="54"/>
    </location>
</feature>
<name>A0A5D9C0Y0_9SPHN</name>
<proteinExistence type="predicted"/>
<keyword evidence="1" id="KW-0812">Transmembrane</keyword>
<comment type="caution">
    <text evidence="3">The sequence shown here is derived from an EMBL/GenBank/DDBJ whole genome shotgun (WGS) entry which is preliminary data.</text>
</comment>
<dbReference type="RefSeq" id="WP_149523884.1">
    <property type="nucleotide sequence ID" value="NZ_VTOU01000005.1"/>
</dbReference>
<dbReference type="Proteomes" id="UP000322077">
    <property type="component" value="Unassembled WGS sequence"/>
</dbReference>
<dbReference type="Pfam" id="PF07811">
    <property type="entry name" value="TadE"/>
    <property type="match status" value="1"/>
</dbReference>
<dbReference type="EMBL" id="VTOU01000005">
    <property type="protein sequence ID" value="TZG24690.1"/>
    <property type="molecule type" value="Genomic_DNA"/>
</dbReference>
<reference evidence="3 4" key="1">
    <citation type="submission" date="2019-08" db="EMBL/GenBank/DDBJ databases">
        <authorList>
            <person name="Wang G."/>
            <person name="Xu Z."/>
        </authorList>
    </citation>
    <scope>NUCLEOTIDE SEQUENCE [LARGE SCALE GENOMIC DNA]</scope>
    <source>
        <strain evidence="3 4">ZX</strain>
    </source>
</reference>
<dbReference type="InterPro" id="IPR012495">
    <property type="entry name" value="TadE-like_dom"/>
</dbReference>
<accession>A0A5D9C0Y0</accession>
<gene>
    <name evidence="3" type="ORF">FYJ91_18930</name>
</gene>
<evidence type="ECO:0000256" key="1">
    <source>
        <dbReference type="SAM" id="Phobius"/>
    </source>
</evidence>
<organism evidence="3 4">
    <name type="scientific">Sphingomonas montanisoli</name>
    <dbReference type="NCBI Taxonomy" id="2606412"/>
    <lineage>
        <taxon>Bacteria</taxon>
        <taxon>Pseudomonadati</taxon>
        <taxon>Pseudomonadota</taxon>
        <taxon>Alphaproteobacteria</taxon>
        <taxon>Sphingomonadales</taxon>
        <taxon>Sphingomonadaceae</taxon>
        <taxon>Sphingomonas</taxon>
    </lineage>
</organism>
<evidence type="ECO:0000313" key="4">
    <source>
        <dbReference type="Proteomes" id="UP000322077"/>
    </source>
</evidence>
<evidence type="ECO:0000313" key="3">
    <source>
        <dbReference type="EMBL" id="TZG24690.1"/>
    </source>
</evidence>